<comment type="caution">
    <text evidence="3">The sequence shown here is derived from an EMBL/GenBank/DDBJ whole genome shotgun (WGS) entry which is preliminary data.</text>
</comment>
<protein>
    <submittedName>
        <fullName evidence="3">Substrate-binding periplasmic protein</fullName>
    </submittedName>
</protein>
<gene>
    <name evidence="3" type="ORF">ACFSJ3_08535</name>
</gene>
<feature type="domain" description="Cyclic nucleotide-binding" evidence="2">
    <location>
        <begin position="96"/>
        <end position="153"/>
    </location>
</feature>
<dbReference type="Proteomes" id="UP001597380">
    <property type="component" value="Unassembled WGS sequence"/>
</dbReference>
<organism evidence="3 4">
    <name type="scientific">Corallincola platygyrae</name>
    <dbReference type="NCBI Taxonomy" id="1193278"/>
    <lineage>
        <taxon>Bacteria</taxon>
        <taxon>Pseudomonadati</taxon>
        <taxon>Pseudomonadota</taxon>
        <taxon>Gammaproteobacteria</taxon>
        <taxon>Alteromonadales</taxon>
        <taxon>Psychromonadaceae</taxon>
        <taxon>Corallincola</taxon>
    </lineage>
</organism>
<evidence type="ECO:0000256" key="1">
    <source>
        <dbReference type="SAM" id="SignalP"/>
    </source>
</evidence>
<proteinExistence type="predicted"/>
<feature type="chain" id="PRO_5045300598" evidence="1">
    <location>
        <begin position="21"/>
        <end position="281"/>
    </location>
</feature>
<accession>A0ABW4XNX2</accession>
<dbReference type="Gene3D" id="3.40.190.10">
    <property type="entry name" value="Periplasmic binding protein-like II"/>
    <property type="match status" value="2"/>
</dbReference>
<sequence length="281" mass="32022">MRRLLSMLLALLCLSFTAQAVTIVHNPVADDKEQLLLDILKLALSKSAPNAKYQPLGEAVNQARALQMIETGKMSVMWAGTTPEYEQKMAPVRIPVLKGLLGHRIFIIRNGDQSKFSTIKNLSDLKRFTAGQGRFWGDTQILQANNIPIATTIKYHNLFPMLEGGRFDYFPRAVHEPWSEVRTYSNLGLKVDDNVLLIYPFAMYYFVSKDDKKLHDLIHKGFEAAIKDGSYDKMFFNHPMVKDALNQGKLKQRTVIRIPNPLMDPATPVNRKEFWLDIDSL</sequence>
<evidence type="ECO:0000313" key="4">
    <source>
        <dbReference type="Proteomes" id="UP001597380"/>
    </source>
</evidence>
<keyword evidence="1" id="KW-0732">Signal</keyword>
<dbReference type="PROSITE" id="PS50042">
    <property type="entry name" value="CNMP_BINDING_3"/>
    <property type="match status" value="1"/>
</dbReference>
<reference evidence="4" key="1">
    <citation type="journal article" date="2019" name="Int. J. Syst. Evol. Microbiol.">
        <title>The Global Catalogue of Microorganisms (GCM) 10K type strain sequencing project: providing services to taxonomists for standard genome sequencing and annotation.</title>
        <authorList>
            <consortium name="The Broad Institute Genomics Platform"/>
            <consortium name="The Broad Institute Genome Sequencing Center for Infectious Disease"/>
            <person name="Wu L."/>
            <person name="Ma J."/>
        </authorList>
    </citation>
    <scope>NUCLEOTIDE SEQUENCE [LARGE SCALE GENOMIC DNA]</scope>
    <source>
        <strain evidence="4">CGMCC 1.10992</strain>
    </source>
</reference>
<dbReference type="RefSeq" id="WP_345340964.1">
    <property type="nucleotide sequence ID" value="NZ_BAABLI010000017.1"/>
</dbReference>
<evidence type="ECO:0000313" key="3">
    <source>
        <dbReference type="EMBL" id="MFD2096028.1"/>
    </source>
</evidence>
<dbReference type="SUPFAM" id="SSF53850">
    <property type="entry name" value="Periplasmic binding protein-like II"/>
    <property type="match status" value="1"/>
</dbReference>
<dbReference type="InterPro" id="IPR000595">
    <property type="entry name" value="cNMP-bd_dom"/>
</dbReference>
<feature type="signal peptide" evidence="1">
    <location>
        <begin position="1"/>
        <end position="20"/>
    </location>
</feature>
<evidence type="ECO:0000259" key="2">
    <source>
        <dbReference type="PROSITE" id="PS50042"/>
    </source>
</evidence>
<name>A0ABW4XNX2_9GAMM</name>
<dbReference type="EMBL" id="JBHUHT010000011">
    <property type="protein sequence ID" value="MFD2096028.1"/>
    <property type="molecule type" value="Genomic_DNA"/>
</dbReference>
<keyword evidence="4" id="KW-1185">Reference proteome</keyword>